<dbReference type="PROSITE" id="PS51819">
    <property type="entry name" value="VOC"/>
    <property type="match status" value="1"/>
</dbReference>
<keyword evidence="3" id="KW-1185">Reference proteome</keyword>
<dbReference type="InterPro" id="IPR037523">
    <property type="entry name" value="VOC_core"/>
</dbReference>
<gene>
    <name evidence="2" type="ORF">SAMN05421663_11514</name>
</gene>
<dbReference type="SUPFAM" id="SSF54593">
    <property type="entry name" value="Glyoxalase/Bleomycin resistance protein/Dihydroxybiphenyl dioxygenase"/>
    <property type="match status" value="1"/>
</dbReference>
<feature type="domain" description="VOC" evidence="1">
    <location>
        <begin position="2"/>
        <end position="116"/>
    </location>
</feature>
<dbReference type="EMBL" id="FMZB01000015">
    <property type="protein sequence ID" value="SDD61274.1"/>
    <property type="molecule type" value="Genomic_DNA"/>
</dbReference>
<dbReference type="Gene3D" id="3.10.180.10">
    <property type="entry name" value="2,3-Dihydroxybiphenyl 1,2-Dioxygenase, domain 1"/>
    <property type="match status" value="1"/>
</dbReference>
<evidence type="ECO:0000259" key="1">
    <source>
        <dbReference type="PROSITE" id="PS51819"/>
    </source>
</evidence>
<sequence length="218" mass="24793">MKIEKIELQINPFKETVEFYKDTLSFTCIDENANSAVFQLGASQLVLHKSEDDSHYYHFAFNIPSNMFQKAKLWLASRVTLLTEDGQDEIHFNTRTQAYACYFEDPAGNIVEYIARTETSSSSSDPDFSPSHVLSISEINLSTDRILEYADKMKEIGIPVRDERDISLSSITFMGEYEDGAFILLGPLNRRWIFSHKTSISSPVLIHTDRGLVTNMAT</sequence>
<dbReference type="AlphaFoldDB" id="A0A1G6W620"/>
<dbReference type="Pfam" id="PF18711">
    <property type="entry name" value="TxDE"/>
    <property type="match status" value="1"/>
</dbReference>
<dbReference type="Proteomes" id="UP000198666">
    <property type="component" value="Unassembled WGS sequence"/>
</dbReference>
<organism evidence="2 3">
    <name type="scientific">Terribacillus halophilus</name>
    <dbReference type="NCBI Taxonomy" id="361279"/>
    <lineage>
        <taxon>Bacteria</taxon>
        <taxon>Bacillati</taxon>
        <taxon>Bacillota</taxon>
        <taxon>Bacilli</taxon>
        <taxon>Bacillales</taxon>
        <taxon>Bacillaceae</taxon>
        <taxon>Terribacillus</taxon>
    </lineage>
</organism>
<dbReference type="InterPro" id="IPR040553">
    <property type="entry name" value="TxDE"/>
</dbReference>
<dbReference type="InterPro" id="IPR029068">
    <property type="entry name" value="Glyas_Bleomycin-R_OHBP_Dase"/>
</dbReference>
<evidence type="ECO:0000313" key="2">
    <source>
        <dbReference type="EMBL" id="SDD61274.1"/>
    </source>
</evidence>
<dbReference type="RefSeq" id="WP_093728624.1">
    <property type="nucleotide sequence ID" value="NZ_FMZB01000015.1"/>
</dbReference>
<dbReference type="OrthoDB" id="2703022at2"/>
<protein>
    <recommendedName>
        <fullName evidence="1">VOC domain-containing protein</fullName>
    </recommendedName>
</protein>
<name>A0A1G6W620_9BACI</name>
<dbReference type="STRING" id="361279.SAMN05421663_11514"/>
<evidence type="ECO:0000313" key="3">
    <source>
        <dbReference type="Proteomes" id="UP000198666"/>
    </source>
</evidence>
<accession>A0A1G6W620</accession>
<proteinExistence type="predicted"/>
<reference evidence="3" key="1">
    <citation type="submission" date="2016-10" db="EMBL/GenBank/DDBJ databases">
        <authorList>
            <person name="Varghese N."/>
            <person name="Submissions S."/>
        </authorList>
    </citation>
    <scope>NUCLEOTIDE SEQUENCE [LARGE SCALE GENOMIC DNA]</scope>
    <source>
        <strain evidence="3">DSM 21620</strain>
    </source>
</reference>